<dbReference type="GeneID" id="17308093"/>
<dbReference type="EnsemblProtists" id="EKX51405">
    <property type="protein sequence ID" value="EKX51405"/>
    <property type="gene ID" value="GUITHDRAFT_62423"/>
</dbReference>
<dbReference type="GO" id="GO:0046982">
    <property type="term" value="F:protein heterodimerization activity"/>
    <property type="evidence" value="ECO:0007669"/>
    <property type="project" value="InterPro"/>
</dbReference>
<dbReference type="PaxDb" id="55529-EKX51405"/>
<evidence type="ECO:0000313" key="4">
    <source>
        <dbReference type="EMBL" id="EKX51405.1"/>
    </source>
</evidence>
<dbReference type="GO" id="GO:0005634">
    <property type="term" value="C:nucleus"/>
    <property type="evidence" value="ECO:0007669"/>
    <property type="project" value="UniProtKB-SubCell"/>
</dbReference>
<feature type="domain" description="Transcription factor CBF/NF-Y/archaeal histone" evidence="3">
    <location>
        <begin position="1"/>
        <end position="59"/>
    </location>
</feature>
<dbReference type="InterPro" id="IPR050568">
    <property type="entry name" value="Transcr_DNA_Rep_Reg"/>
</dbReference>
<dbReference type="Pfam" id="PF00808">
    <property type="entry name" value="CBFD_NFYB_HMF"/>
    <property type="match status" value="1"/>
</dbReference>
<dbReference type="AlphaFoldDB" id="L1JT87"/>
<dbReference type="PANTHER" id="PTHR10252:SF5">
    <property type="entry name" value="DR1-ASSOCIATED COREPRESSOR"/>
    <property type="match status" value="1"/>
</dbReference>
<dbReference type="GO" id="GO:0001046">
    <property type="term" value="F:core promoter sequence-specific DNA binding"/>
    <property type="evidence" value="ECO:0007669"/>
    <property type="project" value="TreeGrafter"/>
</dbReference>
<dbReference type="CDD" id="cd22906">
    <property type="entry name" value="HFD_DRAP1"/>
    <property type="match status" value="1"/>
</dbReference>
<dbReference type="SUPFAM" id="SSF47113">
    <property type="entry name" value="Histone-fold"/>
    <property type="match status" value="1"/>
</dbReference>
<gene>
    <name evidence="4" type="ORF">GUITHDRAFT_62423</name>
</gene>
<evidence type="ECO:0000256" key="2">
    <source>
        <dbReference type="ARBA" id="ARBA00023242"/>
    </source>
</evidence>
<dbReference type="RefSeq" id="XP_005838385.1">
    <property type="nucleotide sequence ID" value="XM_005838328.1"/>
</dbReference>
<name>L1JT87_GUITC</name>
<reference evidence="5" key="3">
    <citation type="submission" date="2016-03" db="UniProtKB">
        <authorList>
            <consortium name="EnsemblProtists"/>
        </authorList>
    </citation>
    <scope>IDENTIFICATION</scope>
</reference>
<sequence>RIKRIMQQDEEVGKISKAAPVLVSKCLELLIGDLVNKASQVTRSKNASTVNVNHLREAVAKESTFDFLQDV</sequence>
<dbReference type="STRING" id="905079.L1JT87"/>
<reference evidence="6" key="2">
    <citation type="submission" date="2012-11" db="EMBL/GenBank/DDBJ databases">
        <authorList>
            <person name="Kuo A."/>
            <person name="Curtis B.A."/>
            <person name="Tanifuji G."/>
            <person name="Burki F."/>
            <person name="Gruber A."/>
            <person name="Irimia M."/>
            <person name="Maruyama S."/>
            <person name="Arias M.C."/>
            <person name="Ball S.G."/>
            <person name="Gile G.H."/>
            <person name="Hirakawa Y."/>
            <person name="Hopkins J.F."/>
            <person name="Rensing S.A."/>
            <person name="Schmutz J."/>
            <person name="Symeonidi A."/>
            <person name="Elias M."/>
            <person name="Eveleigh R.J."/>
            <person name="Herman E.K."/>
            <person name="Klute M.J."/>
            <person name="Nakayama T."/>
            <person name="Obornik M."/>
            <person name="Reyes-Prieto A."/>
            <person name="Armbrust E.V."/>
            <person name="Aves S.J."/>
            <person name="Beiko R.G."/>
            <person name="Coutinho P."/>
            <person name="Dacks J.B."/>
            <person name="Durnford D.G."/>
            <person name="Fast N.M."/>
            <person name="Green B.R."/>
            <person name="Grisdale C."/>
            <person name="Hempe F."/>
            <person name="Henrissat B."/>
            <person name="Hoppner M.P."/>
            <person name="Ishida K.-I."/>
            <person name="Kim E."/>
            <person name="Koreny L."/>
            <person name="Kroth P.G."/>
            <person name="Liu Y."/>
            <person name="Malik S.-B."/>
            <person name="Maier U.G."/>
            <person name="McRose D."/>
            <person name="Mock T."/>
            <person name="Neilson J.A."/>
            <person name="Onodera N.T."/>
            <person name="Poole A.M."/>
            <person name="Pritham E.J."/>
            <person name="Richards T.A."/>
            <person name="Rocap G."/>
            <person name="Roy S.W."/>
            <person name="Sarai C."/>
            <person name="Schaack S."/>
            <person name="Shirato S."/>
            <person name="Slamovits C.H."/>
            <person name="Spencer D.F."/>
            <person name="Suzuki S."/>
            <person name="Worden A.Z."/>
            <person name="Zauner S."/>
            <person name="Barry K."/>
            <person name="Bell C."/>
            <person name="Bharti A.K."/>
            <person name="Crow J.A."/>
            <person name="Grimwood J."/>
            <person name="Kramer R."/>
            <person name="Lindquist E."/>
            <person name="Lucas S."/>
            <person name="Salamov A."/>
            <person name="McFadden G.I."/>
            <person name="Lane C.E."/>
            <person name="Keeling P.J."/>
            <person name="Gray M.W."/>
            <person name="Grigoriev I.V."/>
            <person name="Archibald J.M."/>
        </authorList>
    </citation>
    <scope>NUCLEOTIDE SEQUENCE</scope>
    <source>
        <strain evidence="6">CCMP2712</strain>
    </source>
</reference>
<dbReference type="InterPro" id="IPR003958">
    <property type="entry name" value="CBFA_NFYB_domain"/>
</dbReference>
<dbReference type="Gene3D" id="1.10.20.10">
    <property type="entry name" value="Histone, subunit A"/>
    <property type="match status" value="1"/>
</dbReference>
<reference evidence="4 6" key="1">
    <citation type="journal article" date="2012" name="Nature">
        <title>Algal genomes reveal evolutionary mosaicism and the fate of nucleomorphs.</title>
        <authorList>
            <consortium name="DOE Joint Genome Institute"/>
            <person name="Curtis B.A."/>
            <person name="Tanifuji G."/>
            <person name="Burki F."/>
            <person name="Gruber A."/>
            <person name="Irimia M."/>
            <person name="Maruyama S."/>
            <person name="Arias M.C."/>
            <person name="Ball S.G."/>
            <person name="Gile G.H."/>
            <person name="Hirakawa Y."/>
            <person name="Hopkins J.F."/>
            <person name="Kuo A."/>
            <person name="Rensing S.A."/>
            <person name="Schmutz J."/>
            <person name="Symeonidi A."/>
            <person name="Elias M."/>
            <person name="Eveleigh R.J."/>
            <person name="Herman E.K."/>
            <person name="Klute M.J."/>
            <person name="Nakayama T."/>
            <person name="Obornik M."/>
            <person name="Reyes-Prieto A."/>
            <person name="Armbrust E.V."/>
            <person name="Aves S.J."/>
            <person name="Beiko R.G."/>
            <person name="Coutinho P."/>
            <person name="Dacks J.B."/>
            <person name="Durnford D.G."/>
            <person name="Fast N.M."/>
            <person name="Green B.R."/>
            <person name="Grisdale C.J."/>
            <person name="Hempel F."/>
            <person name="Henrissat B."/>
            <person name="Hoppner M.P."/>
            <person name="Ishida K."/>
            <person name="Kim E."/>
            <person name="Koreny L."/>
            <person name="Kroth P.G."/>
            <person name="Liu Y."/>
            <person name="Malik S.B."/>
            <person name="Maier U.G."/>
            <person name="McRose D."/>
            <person name="Mock T."/>
            <person name="Neilson J.A."/>
            <person name="Onodera N.T."/>
            <person name="Poole A.M."/>
            <person name="Pritham E.J."/>
            <person name="Richards T.A."/>
            <person name="Rocap G."/>
            <person name="Roy S.W."/>
            <person name="Sarai C."/>
            <person name="Schaack S."/>
            <person name="Shirato S."/>
            <person name="Slamovits C.H."/>
            <person name="Spencer D.F."/>
            <person name="Suzuki S."/>
            <person name="Worden A.Z."/>
            <person name="Zauner S."/>
            <person name="Barry K."/>
            <person name="Bell C."/>
            <person name="Bharti A.K."/>
            <person name="Crow J.A."/>
            <person name="Grimwood J."/>
            <person name="Kramer R."/>
            <person name="Lindquist E."/>
            <person name="Lucas S."/>
            <person name="Salamov A."/>
            <person name="McFadden G.I."/>
            <person name="Lane C.E."/>
            <person name="Keeling P.J."/>
            <person name="Gray M.W."/>
            <person name="Grigoriev I.V."/>
            <person name="Archibald J.M."/>
        </authorList>
    </citation>
    <scope>NUCLEOTIDE SEQUENCE</scope>
    <source>
        <strain evidence="4 6">CCMP2712</strain>
    </source>
</reference>
<accession>L1JT87</accession>
<dbReference type="Proteomes" id="UP000011087">
    <property type="component" value="Unassembled WGS sequence"/>
</dbReference>
<dbReference type="EMBL" id="JH992975">
    <property type="protein sequence ID" value="EKX51405.1"/>
    <property type="molecule type" value="Genomic_DNA"/>
</dbReference>
<evidence type="ECO:0000313" key="6">
    <source>
        <dbReference type="Proteomes" id="UP000011087"/>
    </source>
</evidence>
<organism evidence="4">
    <name type="scientific">Guillardia theta (strain CCMP2712)</name>
    <name type="common">Cryptophyte</name>
    <dbReference type="NCBI Taxonomy" id="905079"/>
    <lineage>
        <taxon>Eukaryota</taxon>
        <taxon>Cryptophyceae</taxon>
        <taxon>Pyrenomonadales</taxon>
        <taxon>Geminigeraceae</taxon>
        <taxon>Guillardia</taxon>
    </lineage>
</organism>
<protein>
    <recommendedName>
        <fullName evidence="3">Transcription factor CBF/NF-Y/archaeal histone domain-containing protein</fullName>
    </recommendedName>
</protein>
<dbReference type="OMA" id="MFMVELM"/>
<comment type="subcellular location">
    <subcellularLocation>
        <location evidence="1">Nucleus</location>
    </subcellularLocation>
</comment>
<dbReference type="GO" id="GO:0016251">
    <property type="term" value="F:RNA polymerase II general transcription initiation factor activity"/>
    <property type="evidence" value="ECO:0007669"/>
    <property type="project" value="TreeGrafter"/>
</dbReference>
<evidence type="ECO:0000256" key="1">
    <source>
        <dbReference type="ARBA" id="ARBA00004123"/>
    </source>
</evidence>
<feature type="non-terminal residue" evidence="4">
    <location>
        <position position="1"/>
    </location>
</feature>
<evidence type="ECO:0000313" key="5">
    <source>
        <dbReference type="EnsemblProtists" id="EKX51405"/>
    </source>
</evidence>
<evidence type="ECO:0000259" key="3">
    <source>
        <dbReference type="Pfam" id="PF00808"/>
    </source>
</evidence>
<dbReference type="eggNOG" id="KOG1659">
    <property type="taxonomic scope" value="Eukaryota"/>
</dbReference>
<dbReference type="InterPro" id="IPR009072">
    <property type="entry name" value="Histone-fold"/>
</dbReference>
<feature type="non-terminal residue" evidence="4">
    <location>
        <position position="71"/>
    </location>
</feature>
<dbReference type="PANTHER" id="PTHR10252">
    <property type="entry name" value="HISTONE-LIKE TRANSCRIPTION FACTOR CCAAT-RELATED"/>
    <property type="match status" value="1"/>
</dbReference>
<dbReference type="OrthoDB" id="653904at2759"/>
<dbReference type="KEGG" id="gtt:GUITHDRAFT_62423"/>
<keyword evidence="2" id="KW-0539">Nucleus</keyword>
<dbReference type="HOGENOM" id="CLU_045277_9_0_1"/>
<proteinExistence type="predicted"/>
<keyword evidence="6" id="KW-1185">Reference proteome</keyword>